<dbReference type="Pfam" id="PF00440">
    <property type="entry name" value="TetR_N"/>
    <property type="match status" value="1"/>
</dbReference>
<reference evidence="6 7" key="1">
    <citation type="journal article" date="2014" name="Int. J. Syst. Evol. Microbiol.">
        <title>Oceanisphaera profunda sp. nov., a marine bacterium isolated from deep-sea sediment, and emended description of the genus Oceanisphaera.</title>
        <authorList>
            <person name="Xu Z."/>
            <person name="Zhang X.Y."/>
            <person name="Su H.N."/>
            <person name="Yu Z.C."/>
            <person name="Liu C."/>
            <person name="Li H."/>
            <person name="Chen X.L."/>
            <person name="Song X.Y."/>
            <person name="Xie B.B."/>
            <person name="Qin Q.L."/>
            <person name="Zhou B.C."/>
            <person name="Shi M."/>
            <person name="Huang Y."/>
            <person name="Zhang Y.Z."/>
        </authorList>
    </citation>
    <scope>NUCLEOTIDE SEQUENCE [LARGE SCALE GENOMIC DNA]</scope>
    <source>
        <strain evidence="6 7">SM1222</strain>
    </source>
</reference>
<keyword evidence="7" id="KW-1185">Reference proteome</keyword>
<dbReference type="AlphaFoldDB" id="A0A1Y0D9N3"/>
<dbReference type="GO" id="GO:0000976">
    <property type="term" value="F:transcription cis-regulatory region binding"/>
    <property type="evidence" value="ECO:0007669"/>
    <property type="project" value="TreeGrafter"/>
</dbReference>
<accession>A0A1Y0D9N3</accession>
<dbReference type="RefSeq" id="WP_087038523.1">
    <property type="nucleotide sequence ID" value="NZ_CP021377.1"/>
</dbReference>
<dbReference type="Gene3D" id="1.10.357.10">
    <property type="entry name" value="Tetracycline Repressor, domain 2"/>
    <property type="match status" value="1"/>
</dbReference>
<dbReference type="SUPFAM" id="SSF46689">
    <property type="entry name" value="Homeodomain-like"/>
    <property type="match status" value="1"/>
</dbReference>
<dbReference type="KEGG" id="opf:CBP31_15385"/>
<sequence>MMEPAKHLPADERRAVTVDAVIELAAEQNPSNITTTAIAKRMGLTQGALFRHFPTKDAILEAVMNSVAKRLLARIDKVALGAISPLIALEAMFMAHIDFVTEHPGVPRLLFGELQRPGETLPKKIVLTLTQNYSTRLRGLLEAGKAQGELDAQLDVEAAAVLFIGSIQGLVMQSLLSGDVTHLRRSAPGVFSIFCRGIKHNEIGGVT</sequence>
<keyword evidence="2 4" id="KW-0238">DNA-binding</keyword>
<evidence type="ECO:0000313" key="6">
    <source>
        <dbReference type="EMBL" id="ART83846.1"/>
    </source>
</evidence>
<evidence type="ECO:0000256" key="3">
    <source>
        <dbReference type="ARBA" id="ARBA00023163"/>
    </source>
</evidence>
<feature type="domain" description="HTH tetR-type" evidence="5">
    <location>
        <begin position="11"/>
        <end position="71"/>
    </location>
</feature>
<dbReference type="GO" id="GO:0003700">
    <property type="term" value="F:DNA-binding transcription factor activity"/>
    <property type="evidence" value="ECO:0007669"/>
    <property type="project" value="TreeGrafter"/>
</dbReference>
<dbReference type="OrthoDB" id="8535430at2"/>
<evidence type="ECO:0000256" key="4">
    <source>
        <dbReference type="PROSITE-ProRule" id="PRU00335"/>
    </source>
</evidence>
<dbReference type="PANTHER" id="PTHR30055">
    <property type="entry name" value="HTH-TYPE TRANSCRIPTIONAL REGULATOR RUTR"/>
    <property type="match status" value="1"/>
</dbReference>
<dbReference type="PROSITE" id="PS50977">
    <property type="entry name" value="HTH_TETR_2"/>
    <property type="match status" value="1"/>
</dbReference>
<organism evidence="6 7">
    <name type="scientific">Oceanisphaera profunda</name>
    <dbReference type="NCBI Taxonomy" id="1416627"/>
    <lineage>
        <taxon>Bacteria</taxon>
        <taxon>Pseudomonadati</taxon>
        <taxon>Pseudomonadota</taxon>
        <taxon>Gammaproteobacteria</taxon>
        <taxon>Aeromonadales</taxon>
        <taxon>Aeromonadaceae</taxon>
        <taxon>Oceanisphaera</taxon>
    </lineage>
</organism>
<dbReference type="InterPro" id="IPR001647">
    <property type="entry name" value="HTH_TetR"/>
</dbReference>
<dbReference type="InterPro" id="IPR009057">
    <property type="entry name" value="Homeodomain-like_sf"/>
</dbReference>
<dbReference type="InterPro" id="IPR050109">
    <property type="entry name" value="HTH-type_TetR-like_transc_reg"/>
</dbReference>
<proteinExistence type="predicted"/>
<dbReference type="SUPFAM" id="SSF48498">
    <property type="entry name" value="Tetracyclin repressor-like, C-terminal domain"/>
    <property type="match status" value="1"/>
</dbReference>
<dbReference type="PANTHER" id="PTHR30055:SF234">
    <property type="entry name" value="HTH-TYPE TRANSCRIPTIONAL REGULATOR BETI"/>
    <property type="match status" value="1"/>
</dbReference>
<dbReference type="Proteomes" id="UP000243937">
    <property type="component" value="Chromosome"/>
</dbReference>
<feature type="DNA-binding region" description="H-T-H motif" evidence="4">
    <location>
        <begin position="34"/>
        <end position="53"/>
    </location>
</feature>
<dbReference type="InterPro" id="IPR036271">
    <property type="entry name" value="Tet_transcr_reg_TetR-rel_C_sf"/>
</dbReference>
<name>A0A1Y0D9N3_9GAMM</name>
<keyword evidence="1" id="KW-0805">Transcription regulation</keyword>
<dbReference type="EMBL" id="CP021377">
    <property type="protein sequence ID" value="ART83846.1"/>
    <property type="molecule type" value="Genomic_DNA"/>
</dbReference>
<evidence type="ECO:0000256" key="1">
    <source>
        <dbReference type="ARBA" id="ARBA00023015"/>
    </source>
</evidence>
<evidence type="ECO:0000256" key="2">
    <source>
        <dbReference type="ARBA" id="ARBA00023125"/>
    </source>
</evidence>
<protein>
    <submittedName>
        <fullName evidence="6">TetR family transcriptional regulator</fullName>
    </submittedName>
</protein>
<dbReference type="Pfam" id="PF16925">
    <property type="entry name" value="TetR_C_13"/>
    <property type="match status" value="1"/>
</dbReference>
<keyword evidence="3" id="KW-0804">Transcription</keyword>
<evidence type="ECO:0000259" key="5">
    <source>
        <dbReference type="PROSITE" id="PS50977"/>
    </source>
</evidence>
<dbReference type="InterPro" id="IPR011075">
    <property type="entry name" value="TetR_C"/>
</dbReference>
<evidence type="ECO:0000313" key="7">
    <source>
        <dbReference type="Proteomes" id="UP000243937"/>
    </source>
</evidence>
<gene>
    <name evidence="6" type="ORF">CBP31_15385</name>
</gene>